<accession>H8X5R9</accession>
<dbReference type="GO" id="GO:0007004">
    <property type="term" value="P:telomere maintenance via telomerase"/>
    <property type="evidence" value="ECO:0007669"/>
    <property type="project" value="InterPro"/>
</dbReference>
<evidence type="ECO:0000313" key="11">
    <source>
        <dbReference type="Proteomes" id="UP000005018"/>
    </source>
</evidence>
<comment type="function">
    <text evidence="8">Component of the telomerase complex involved in telomere replication. Stimulates RNA/DNA heteroduplex unwinding which favors the telomere replication by the telomerase.</text>
</comment>
<name>H8X5R9_CANO9</name>
<evidence type="ECO:0000256" key="6">
    <source>
        <dbReference type="ARBA" id="ARBA00023777"/>
    </source>
</evidence>
<organism evidence="10 11">
    <name type="scientific">Candida orthopsilosis (strain 90-125)</name>
    <name type="common">Yeast</name>
    <dbReference type="NCBI Taxonomy" id="1136231"/>
    <lineage>
        <taxon>Eukaryota</taxon>
        <taxon>Fungi</taxon>
        <taxon>Dikarya</taxon>
        <taxon>Ascomycota</taxon>
        <taxon>Saccharomycotina</taxon>
        <taxon>Pichiomycetes</taxon>
        <taxon>Debaryomycetaceae</taxon>
        <taxon>Candida/Lodderomyces clade</taxon>
        <taxon>Candida</taxon>
    </lineage>
</organism>
<feature type="domain" description="Shelterin complex subunit TPP1/Est3" evidence="9">
    <location>
        <begin position="111"/>
        <end position="261"/>
    </location>
</feature>
<dbReference type="RefSeq" id="XP_003869660.1">
    <property type="nucleotide sequence ID" value="XM_003869611.1"/>
</dbReference>
<dbReference type="Proteomes" id="UP000005018">
    <property type="component" value="Chromosome 4"/>
</dbReference>
<comment type="subcellular location">
    <subcellularLocation>
        <location evidence="2">Chromosome</location>
        <location evidence="2">Telomere</location>
    </subcellularLocation>
    <subcellularLocation>
        <location evidence="1">Nucleus</location>
    </subcellularLocation>
</comment>
<evidence type="ECO:0000256" key="7">
    <source>
        <dbReference type="ARBA" id="ARBA00023906"/>
    </source>
</evidence>
<dbReference type="Pfam" id="PF10341">
    <property type="entry name" value="TPP1"/>
    <property type="match status" value="1"/>
</dbReference>
<keyword evidence="4" id="KW-0779">Telomere</keyword>
<dbReference type="OrthoDB" id="4083059at2759"/>
<evidence type="ECO:0000259" key="9">
    <source>
        <dbReference type="Pfam" id="PF10341"/>
    </source>
</evidence>
<dbReference type="AlphaFoldDB" id="H8X5R9"/>
<keyword evidence="11" id="KW-1185">Reference proteome</keyword>
<protein>
    <recommendedName>
        <fullName evidence="7">Telomere replication protein EST3</fullName>
    </recommendedName>
</protein>
<dbReference type="KEGG" id="cot:CORT_0D06940"/>
<reference evidence="10 11" key="1">
    <citation type="journal article" date="2012" name="PLoS ONE">
        <title>Sequence and analysis of the genome of the pathogenic yeast Candida orthopsilosis.</title>
        <authorList>
            <person name="Riccombeni A."/>
            <person name="Vidanes G."/>
            <person name="Proux-Wera E."/>
            <person name="Wolfe K.H."/>
            <person name="Butler G."/>
        </authorList>
    </citation>
    <scope>NUCLEOTIDE SEQUENCE [LARGE SCALE GENOMIC DNA]</scope>
    <source>
        <strain evidence="10 11">Co 90-125</strain>
    </source>
</reference>
<evidence type="ECO:0000256" key="1">
    <source>
        <dbReference type="ARBA" id="ARBA00004123"/>
    </source>
</evidence>
<dbReference type="GeneID" id="14540668"/>
<dbReference type="Gene3D" id="2.40.50.960">
    <property type="match status" value="1"/>
</dbReference>
<comment type="similarity">
    <text evidence="6">Belongs to the EST3 family.</text>
</comment>
<dbReference type="HOGENOM" id="CLU_818880_0_0_1"/>
<proteinExistence type="inferred from homology"/>
<sequence>MDVSTTPGGGNSDHRKLLYQKYGYDINKLIRTHEKYESKIDSIDTEFNIINEESDKQDYRQLLIQNEPEAYFTKNSAKRSKKRNNDQGFRNFTKVSKSFRNLEDSVKKQDTSWLLKDVLRYIKYRSTKLDPFIIKHFTPKTPAATTAQSFILRIVEFGQPTSSGDITAILSDVTHKICVVFPSKSIFNYLASGGLPFTDAYSINNYLLITKSNLKFATHEFLRTHFNLDYVDPKIRYCVLRVLEFKFMYSVEYLLASRVEGAPPWEKVVNENGSQYEVYDHEDFDLGGGGSIAGGVYGGGYGSSCGGGNGVPKFNRFALKLVYNNEFYRRLCYLKPSER</sequence>
<evidence type="ECO:0000313" key="10">
    <source>
        <dbReference type="EMBL" id="CCG23527.1"/>
    </source>
</evidence>
<evidence type="ECO:0000256" key="2">
    <source>
        <dbReference type="ARBA" id="ARBA00004574"/>
    </source>
</evidence>
<keyword evidence="5" id="KW-0539">Nucleus</keyword>
<evidence type="ECO:0000256" key="8">
    <source>
        <dbReference type="ARBA" id="ARBA00024878"/>
    </source>
</evidence>
<dbReference type="EMBL" id="HE681722">
    <property type="protein sequence ID" value="CCG23527.1"/>
    <property type="molecule type" value="Genomic_DNA"/>
</dbReference>
<gene>
    <name evidence="10" type="ORF">CORT_0D06940</name>
</gene>
<dbReference type="GO" id="GO:0005697">
    <property type="term" value="C:telomerase holoenzyme complex"/>
    <property type="evidence" value="ECO:0007669"/>
    <property type="project" value="InterPro"/>
</dbReference>
<dbReference type="InterPro" id="IPR019437">
    <property type="entry name" value="TPP1/Est3"/>
</dbReference>
<evidence type="ECO:0000256" key="5">
    <source>
        <dbReference type="ARBA" id="ARBA00023242"/>
    </source>
</evidence>
<keyword evidence="3" id="KW-0158">Chromosome</keyword>
<evidence type="ECO:0000256" key="3">
    <source>
        <dbReference type="ARBA" id="ARBA00022454"/>
    </source>
</evidence>
<dbReference type="GO" id="GO:0000781">
    <property type="term" value="C:chromosome, telomeric region"/>
    <property type="evidence" value="ECO:0007669"/>
    <property type="project" value="UniProtKB-SubCell"/>
</dbReference>
<evidence type="ECO:0000256" key="4">
    <source>
        <dbReference type="ARBA" id="ARBA00022895"/>
    </source>
</evidence>
<dbReference type="GO" id="GO:0042162">
    <property type="term" value="F:telomeric DNA binding"/>
    <property type="evidence" value="ECO:0007669"/>
    <property type="project" value="InterPro"/>
</dbReference>